<feature type="domain" description="Exostosin GT47" evidence="3">
    <location>
        <begin position="388"/>
        <end position="430"/>
    </location>
</feature>
<evidence type="ECO:0000313" key="5">
    <source>
        <dbReference type="Proteomes" id="UP000030693"/>
    </source>
</evidence>
<sequence>MPTSPGNPGHGLAGSRSVPLALLCLLLLSLTVNSACCVPVAGTKIFIHPGSAGLTRDLLFSTEAPAGDMGAVALGRWPEVGPIAESSATEARRACMLGPTGRLFDSEVLLHVELLRAAHRCIHGARSPVVPILSGEELLCPFVATPDEADWVFVPVYAMRYGCRETVAEMRQGKALRRFSDHWVEAAFYQALDEMLRDTRVPLGRMVLFSGHGEGLAFIQRALARLAGERPLAAGRAQPGPLVITTNGSRRSGYTPEEHYVAPARVTDATLDVLVARMDRLLGQHARSAAGRGCPPGHERDATDRACRPIGQAPSTELLLAEWRQKAIRSSFHGTIQRDFPHSRGVRQLLQALSEGHALWEDARRAVGAGPAVARLALGKDPRNRPGEESRFCLCPPGFYEWSPRPLEAMMLGCVPVIFGDDLEAPGPGEPDLSRRAVLRVSYSTAGRRLDQSLAQTELRSEGAIGAMLAGGLDIARKGAYSVDLEEAVRRWQAAATSMPASASASASASAPDPGEVWVNAGLVNEFVTWLSRAASPP</sequence>
<evidence type="ECO:0000313" key="4">
    <source>
        <dbReference type="EMBL" id="KCV71486.1"/>
    </source>
</evidence>
<dbReference type="OrthoDB" id="1924787at2759"/>
<dbReference type="InterPro" id="IPR040911">
    <property type="entry name" value="Exostosin_GT47"/>
</dbReference>
<dbReference type="EMBL" id="KB932203">
    <property type="protein sequence ID" value="KCV71486.1"/>
    <property type="molecule type" value="Genomic_DNA"/>
</dbReference>
<gene>
    <name evidence="4" type="ORF">H696_02431</name>
</gene>
<evidence type="ECO:0000259" key="3">
    <source>
        <dbReference type="Pfam" id="PF03016"/>
    </source>
</evidence>
<dbReference type="AlphaFoldDB" id="A0A058ZC23"/>
<feature type="chain" id="PRO_5001571963" description="Exostosin GT47 domain-containing protein" evidence="2">
    <location>
        <begin position="38"/>
        <end position="538"/>
    </location>
</feature>
<dbReference type="InterPro" id="IPR004263">
    <property type="entry name" value="Exostosin"/>
</dbReference>
<dbReference type="Pfam" id="PF03016">
    <property type="entry name" value="Exostosin_GT47"/>
    <property type="match status" value="1"/>
</dbReference>
<dbReference type="PANTHER" id="PTHR11062:SF281">
    <property type="entry name" value="EXOSTOSIN-LIKE 2"/>
    <property type="match status" value="1"/>
</dbReference>
<dbReference type="RefSeq" id="XP_009494609.1">
    <property type="nucleotide sequence ID" value="XM_009496334.1"/>
</dbReference>
<reference evidence="4" key="1">
    <citation type="submission" date="2013-04" db="EMBL/GenBank/DDBJ databases">
        <title>The Genome Sequence of Fonticula alba ATCC 38817.</title>
        <authorList>
            <consortium name="The Broad Institute Genomics Platform"/>
            <person name="Russ C."/>
            <person name="Cuomo C."/>
            <person name="Burger G."/>
            <person name="Gray M.W."/>
            <person name="Holland P.W.H."/>
            <person name="King N."/>
            <person name="Lang F.B.F."/>
            <person name="Roger A.J."/>
            <person name="Ruiz-Trillo I."/>
            <person name="Brown M."/>
            <person name="Walker B."/>
            <person name="Young S."/>
            <person name="Zeng Q."/>
            <person name="Gargeya S."/>
            <person name="Fitzgerald M."/>
            <person name="Haas B."/>
            <person name="Abouelleil A."/>
            <person name="Allen A.W."/>
            <person name="Alvarado L."/>
            <person name="Arachchi H.M."/>
            <person name="Berlin A.M."/>
            <person name="Chapman S.B."/>
            <person name="Gainer-Dewar J."/>
            <person name="Goldberg J."/>
            <person name="Griggs A."/>
            <person name="Gujja S."/>
            <person name="Hansen M."/>
            <person name="Howarth C."/>
            <person name="Imamovic A."/>
            <person name="Ireland A."/>
            <person name="Larimer J."/>
            <person name="McCowan C."/>
            <person name="Murphy C."/>
            <person name="Pearson M."/>
            <person name="Poon T.W."/>
            <person name="Priest M."/>
            <person name="Roberts A."/>
            <person name="Saif S."/>
            <person name="Shea T."/>
            <person name="Sisk P."/>
            <person name="Sykes S."/>
            <person name="Wortman J."/>
            <person name="Nusbaum C."/>
            <person name="Birren B."/>
        </authorList>
    </citation>
    <scope>NUCLEOTIDE SEQUENCE [LARGE SCALE GENOMIC DNA]</scope>
    <source>
        <strain evidence="4">ATCC 38817</strain>
    </source>
</reference>
<keyword evidence="2" id="KW-0732">Signal</keyword>
<dbReference type="Proteomes" id="UP000030693">
    <property type="component" value="Unassembled WGS sequence"/>
</dbReference>
<protein>
    <recommendedName>
        <fullName evidence="3">Exostosin GT47 domain-containing protein</fullName>
    </recommendedName>
</protein>
<dbReference type="PANTHER" id="PTHR11062">
    <property type="entry name" value="EXOSTOSIN HEPARAN SULFATE GLYCOSYLTRANSFERASE -RELATED"/>
    <property type="match status" value="1"/>
</dbReference>
<accession>A0A058ZC23</accession>
<comment type="similarity">
    <text evidence="1">Belongs to the glycosyltransferase 47 family.</text>
</comment>
<feature type="signal peptide" evidence="2">
    <location>
        <begin position="1"/>
        <end position="37"/>
    </location>
</feature>
<keyword evidence="5" id="KW-1185">Reference proteome</keyword>
<evidence type="ECO:0000256" key="1">
    <source>
        <dbReference type="ARBA" id="ARBA00010271"/>
    </source>
</evidence>
<name>A0A058ZC23_FONAL</name>
<dbReference type="GeneID" id="20527156"/>
<dbReference type="GO" id="GO:0016757">
    <property type="term" value="F:glycosyltransferase activity"/>
    <property type="evidence" value="ECO:0007669"/>
    <property type="project" value="InterPro"/>
</dbReference>
<evidence type="ECO:0000256" key="2">
    <source>
        <dbReference type="SAM" id="SignalP"/>
    </source>
</evidence>
<organism evidence="4">
    <name type="scientific">Fonticula alba</name>
    <name type="common">Slime mold</name>
    <dbReference type="NCBI Taxonomy" id="691883"/>
    <lineage>
        <taxon>Eukaryota</taxon>
        <taxon>Rotosphaerida</taxon>
        <taxon>Fonticulaceae</taxon>
        <taxon>Fonticula</taxon>
    </lineage>
</organism>
<proteinExistence type="inferred from homology"/>
<dbReference type="STRING" id="691883.A0A058ZC23"/>